<reference evidence="1 2" key="1">
    <citation type="submission" date="2018-08" db="EMBL/GenBank/DDBJ databases">
        <title>Henriciella mobilis sp. nov., isolated from seawater.</title>
        <authorList>
            <person name="Cheng H."/>
            <person name="Wu Y.-H."/>
            <person name="Xu X.-W."/>
            <person name="Guo L.-L."/>
        </authorList>
    </citation>
    <scope>NUCLEOTIDE SEQUENCE [LARGE SCALE GENOMIC DNA]</scope>
    <source>
        <strain evidence="1 2">CCUG66934</strain>
    </source>
</reference>
<accession>A0A399QZC5</accession>
<dbReference type="EMBL" id="QWGB01000005">
    <property type="protein sequence ID" value="RIJ23485.1"/>
    <property type="molecule type" value="Genomic_DNA"/>
</dbReference>
<dbReference type="RefSeq" id="WP_119378674.1">
    <property type="nucleotide sequence ID" value="NZ_QWGB01000005.1"/>
</dbReference>
<sequence>MNGADPNKSDGGVDAAHLKRLDAAITRLAKMSAKMKLRQQSPAIDQCVKVLKQPGGIDACFERIEALEHAGIFTGTDWDNPAQLKPVLVRHTLESGHPTSLVLETLSELRFLAIASGQMVHPAVSADEAKNFLARVLGLNLDFLFGAGTEASRMADPDWTATLQSLFKRVAETIGYGQVFDSVIAEIWRILAQRPIETGRIRSMILQLSLWMNEGGGDQAQSGWGADRLISSLFAPTNETREDPGLENYASRLSALDDQSLGHEAAGMARAMHDTGLVSAYHAVLLRHIWQNRPDFIPDVLGLTAAGRLGYRMYADLTHALIEKAICPVTAQAIYGLSLLLERGILHLPPTVPALWRQIGLELAPAVSQRLVATYGGDVPVETRLLAGVISVLGQPLGVGQGNNPTCQAARAIAMWAYTDPDYLLQLVTWAARDNEVRMPFEGKSISSGGLAAGLAQGELLDVDPVSAILVPHLDRIYMEMGRMCAKRAGDPHEWINPEMHGWWVARTFNIIVDVPTGKLTDANGFIRRFYAAFHPDHNGNQPVIHPSPAGIAVTDSAARFVGWHAIAIIRVARDPSGVVRVYFFNPNNDSGQDWGNGILVSTAGNGEFYGESSVPIGDFASRLYIFHTDADQQLEKAPVVRDEIDGVRQKIVESWGRDRV</sequence>
<keyword evidence="2" id="KW-1185">Reference proteome</keyword>
<name>A0A399QZC5_9PROT</name>
<protein>
    <submittedName>
        <fullName evidence="1">Uncharacterized protein</fullName>
    </submittedName>
</protein>
<dbReference type="OrthoDB" id="3893742at2"/>
<gene>
    <name evidence="1" type="ORF">D1224_04265</name>
</gene>
<comment type="caution">
    <text evidence="1">The sequence shown here is derived from an EMBL/GenBank/DDBJ whole genome shotgun (WGS) entry which is preliminary data.</text>
</comment>
<proteinExistence type="predicted"/>
<dbReference type="AlphaFoldDB" id="A0A399QZC5"/>
<evidence type="ECO:0000313" key="2">
    <source>
        <dbReference type="Proteomes" id="UP000265431"/>
    </source>
</evidence>
<dbReference type="Proteomes" id="UP000265431">
    <property type="component" value="Unassembled WGS sequence"/>
</dbReference>
<organism evidence="1 2">
    <name type="scientific">Henriciella barbarensis</name>
    <dbReference type="NCBI Taxonomy" id="86342"/>
    <lineage>
        <taxon>Bacteria</taxon>
        <taxon>Pseudomonadati</taxon>
        <taxon>Pseudomonadota</taxon>
        <taxon>Alphaproteobacteria</taxon>
        <taxon>Hyphomonadales</taxon>
        <taxon>Hyphomonadaceae</taxon>
        <taxon>Henriciella</taxon>
    </lineage>
</organism>
<evidence type="ECO:0000313" key="1">
    <source>
        <dbReference type="EMBL" id="RIJ23485.1"/>
    </source>
</evidence>